<evidence type="ECO:0000259" key="7">
    <source>
        <dbReference type="Pfam" id="PF06305"/>
    </source>
</evidence>
<keyword evidence="5" id="KW-0175">Coiled coil</keyword>
<evidence type="ECO:0000256" key="4">
    <source>
        <dbReference type="ARBA" id="ARBA00023136"/>
    </source>
</evidence>
<dbReference type="OrthoDB" id="9810050at2"/>
<organism evidence="8 9">
    <name type="scientific">Deferribacter desulfuricans (strain DSM 14783 / JCM 11476 / NBRC 101012 / SSM1)</name>
    <dbReference type="NCBI Taxonomy" id="639282"/>
    <lineage>
        <taxon>Bacteria</taxon>
        <taxon>Pseudomonadati</taxon>
        <taxon>Deferribacterota</taxon>
        <taxon>Deferribacteres</taxon>
        <taxon>Deferribacterales</taxon>
        <taxon>Deferribacteraceae</taxon>
        <taxon>Deferribacter</taxon>
    </lineage>
</organism>
<keyword evidence="1" id="KW-1003">Cell membrane</keyword>
<feature type="coiled-coil region" evidence="5">
    <location>
        <begin position="65"/>
        <end position="92"/>
    </location>
</feature>
<dbReference type="GO" id="GO:0005886">
    <property type="term" value="C:plasma membrane"/>
    <property type="evidence" value="ECO:0007669"/>
    <property type="project" value="InterPro"/>
</dbReference>
<keyword evidence="9" id="KW-1185">Reference proteome</keyword>
<keyword evidence="3 6" id="KW-1133">Transmembrane helix</keyword>
<keyword evidence="4 6" id="KW-0472">Membrane</keyword>
<evidence type="ECO:0000313" key="8">
    <source>
        <dbReference type="EMBL" id="BAI79701.1"/>
    </source>
</evidence>
<dbReference type="EMBL" id="AP011529">
    <property type="protein sequence ID" value="BAI79701.1"/>
    <property type="molecule type" value="Genomic_DNA"/>
</dbReference>
<dbReference type="InterPro" id="IPR010445">
    <property type="entry name" value="LapA_dom"/>
</dbReference>
<dbReference type="eggNOG" id="COG5416">
    <property type="taxonomic scope" value="Bacteria"/>
</dbReference>
<evidence type="ECO:0000256" key="2">
    <source>
        <dbReference type="ARBA" id="ARBA00022692"/>
    </source>
</evidence>
<evidence type="ECO:0000256" key="1">
    <source>
        <dbReference type="ARBA" id="ARBA00022475"/>
    </source>
</evidence>
<feature type="transmembrane region" description="Helical" evidence="6">
    <location>
        <begin position="38"/>
        <end position="63"/>
    </location>
</feature>
<reference evidence="8 9" key="1">
    <citation type="journal article" date="2010" name="DNA Res.">
        <title>Bacterial lifestyle in a deep-sea hydrothermal vent chimney revealed by the genome sequence of the thermophilic bacterium Deferribacter desulfuricans SSM1.</title>
        <authorList>
            <person name="Takaki Y."/>
            <person name="Shimamura S."/>
            <person name="Nakagawa S."/>
            <person name="Fukuhara Y."/>
            <person name="Horikawa H."/>
            <person name="Ankai A."/>
            <person name="Harada T."/>
            <person name="Hosoyama A."/>
            <person name="Oguchi A."/>
            <person name="Fukui S."/>
            <person name="Fujita N."/>
            <person name="Takami H."/>
            <person name="Takai K."/>
        </authorList>
    </citation>
    <scope>NUCLEOTIDE SEQUENCE [LARGE SCALE GENOMIC DNA]</scope>
    <source>
        <strain evidence="9">DSM 14783 / JCM 11476 / NBRC 101012 / SSM1</strain>
    </source>
</reference>
<dbReference type="RefSeq" id="WP_013006949.1">
    <property type="nucleotide sequence ID" value="NC_013939.1"/>
</dbReference>
<evidence type="ECO:0000256" key="5">
    <source>
        <dbReference type="SAM" id="Coils"/>
    </source>
</evidence>
<dbReference type="HOGENOM" id="CLU_160072_2_0_0"/>
<dbReference type="PANTHER" id="PTHR41335:SF1">
    <property type="entry name" value="MEMBRANE PROTEIN"/>
    <property type="match status" value="1"/>
</dbReference>
<dbReference type="Proteomes" id="UP000001520">
    <property type="component" value="Chromosome"/>
</dbReference>
<keyword evidence="2 6" id="KW-0812">Transmembrane</keyword>
<dbReference type="KEGG" id="ddf:DEFDS_0190"/>
<protein>
    <recommendedName>
        <fullName evidence="7">Lipopolysaccharide assembly protein A domain-containing protein</fullName>
    </recommendedName>
</protein>
<evidence type="ECO:0000256" key="3">
    <source>
        <dbReference type="ARBA" id="ARBA00022989"/>
    </source>
</evidence>
<dbReference type="PANTHER" id="PTHR41335">
    <property type="entry name" value="MEMBRANE PROTEIN-RELATED"/>
    <property type="match status" value="1"/>
</dbReference>
<evidence type="ECO:0000256" key="6">
    <source>
        <dbReference type="SAM" id="Phobius"/>
    </source>
</evidence>
<gene>
    <name evidence="8" type="ordered locus">DEFDS_0190</name>
</gene>
<name>D3PAS8_DEFDS</name>
<dbReference type="Pfam" id="PF06305">
    <property type="entry name" value="LapA_dom"/>
    <property type="match status" value="1"/>
</dbReference>
<evidence type="ECO:0000313" key="9">
    <source>
        <dbReference type="Proteomes" id="UP000001520"/>
    </source>
</evidence>
<proteinExistence type="predicted"/>
<dbReference type="STRING" id="639282.DEFDS_0190"/>
<sequence>MKIVGTIIKTLIIAVIALFAAFNMQLVDIKYFFNQPPIQVPLFVVILASFILGILITAFIAFVEKMKTGREINRLKKEKKELENEIARLKNLPLTKELDKKNNEDTK</sequence>
<feature type="transmembrane region" description="Helical" evidence="6">
    <location>
        <begin position="7"/>
        <end position="26"/>
    </location>
</feature>
<feature type="domain" description="Lipopolysaccharide assembly protein A" evidence="7">
    <location>
        <begin position="23"/>
        <end position="86"/>
    </location>
</feature>
<dbReference type="AlphaFoldDB" id="D3PAS8"/>
<accession>D3PAS8</accession>